<dbReference type="Proteomes" id="UP001166286">
    <property type="component" value="Unassembled WGS sequence"/>
</dbReference>
<feature type="region of interest" description="Disordered" evidence="1">
    <location>
        <begin position="157"/>
        <end position="350"/>
    </location>
</feature>
<evidence type="ECO:0000256" key="1">
    <source>
        <dbReference type="SAM" id="MobiDB-lite"/>
    </source>
</evidence>
<feature type="compositionally biased region" description="Basic and acidic residues" evidence="1">
    <location>
        <begin position="318"/>
        <end position="332"/>
    </location>
</feature>
<feature type="compositionally biased region" description="Basic and acidic residues" evidence="1">
    <location>
        <begin position="180"/>
        <end position="192"/>
    </location>
</feature>
<name>A0AA39QUF1_9LECA</name>
<sequence length="350" mass="38960">MDEKMPQSQSAPPTMDRTSAKYHTVAARNAFKRYLDRTNSWTEYQNFTIAIMMRIVYKSLTLVLDPFVVAMTDDIRGITDCIEALPYGKGFEQGSLTVNAMYVLWKDDGLNAFPGIRPGDADLSLDEHNVSAVLRFLKQRSGIDTLLVMMDDMPKHRARSQVSDPTQAMAGVGLGIDTTPLEKQKQSKDLLRVTRPQTPVRAVSPKQSAARSPQKPTQATPTTPNSGNGRKRTKEGKKASHSVDNTSIGALGSENLEEGEVVQRPINLTSPQDQLSKHSVTPKSRQPVRRSSPSPRFPQSFHDAQREAAEKRKHRHSSGSEDNARHRQKVDDSPGAGRRDRRRDDPYGFG</sequence>
<dbReference type="EMBL" id="JAFEKC020000020">
    <property type="protein sequence ID" value="KAK0508539.1"/>
    <property type="molecule type" value="Genomic_DNA"/>
</dbReference>
<proteinExistence type="predicted"/>
<reference evidence="2" key="1">
    <citation type="submission" date="2023-03" db="EMBL/GenBank/DDBJ databases">
        <title>Complete genome of Cladonia borealis.</title>
        <authorList>
            <person name="Park H."/>
        </authorList>
    </citation>
    <scope>NUCLEOTIDE SEQUENCE</scope>
    <source>
        <strain evidence="2">ANT050790</strain>
    </source>
</reference>
<comment type="caution">
    <text evidence="2">The sequence shown here is derived from an EMBL/GenBank/DDBJ whole genome shotgun (WGS) entry which is preliminary data.</text>
</comment>
<feature type="compositionally biased region" description="Low complexity" evidence="1">
    <location>
        <begin position="213"/>
        <end position="224"/>
    </location>
</feature>
<dbReference type="AlphaFoldDB" id="A0AA39QUF1"/>
<keyword evidence="3" id="KW-1185">Reference proteome</keyword>
<evidence type="ECO:0000313" key="2">
    <source>
        <dbReference type="EMBL" id="KAK0508539.1"/>
    </source>
</evidence>
<feature type="compositionally biased region" description="Low complexity" evidence="1">
    <location>
        <begin position="289"/>
        <end position="301"/>
    </location>
</feature>
<feature type="compositionally biased region" description="Polar residues" evidence="1">
    <location>
        <begin position="266"/>
        <end position="283"/>
    </location>
</feature>
<protein>
    <submittedName>
        <fullName evidence="2">Uncharacterized protein</fullName>
    </submittedName>
</protein>
<gene>
    <name evidence="2" type="ORF">JMJ35_008815</name>
</gene>
<evidence type="ECO:0000313" key="3">
    <source>
        <dbReference type="Proteomes" id="UP001166286"/>
    </source>
</evidence>
<accession>A0AA39QUF1</accession>
<organism evidence="2 3">
    <name type="scientific">Cladonia borealis</name>
    <dbReference type="NCBI Taxonomy" id="184061"/>
    <lineage>
        <taxon>Eukaryota</taxon>
        <taxon>Fungi</taxon>
        <taxon>Dikarya</taxon>
        <taxon>Ascomycota</taxon>
        <taxon>Pezizomycotina</taxon>
        <taxon>Lecanoromycetes</taxon>
        <taxon>OSLEUM clade</taxon>
        <taxon>Lecanoromycetidae</taxon>
        <taxon>Lecanorales</taxon>
        <taxon>Lecanorineae</taxon>
        <taxon>Cladoniaceae</taxon>
        <taxon>Cladonia</taxon>
    </lineage>
</organism>